<keyword evidence="7" id="KW-0175">Coiled coil</keyword>
<dbReference type="Gene3D" id="6.10.140.1230">
    <property type="match status" value="1"/>
</dbReference>
<dbReference type="Proteomes" id="UP000030680">
    <property type="component" value="Unassembled WGS sequence"/>
</dbReference>
<dbReference type="GO" id="GO:0032511">
    <property type="term" value="P:late endosome to vacuole transport via multivesicular body sorting pathway"/>
    <property type="evidence" value="ECO:0007669"/>
    <property type="project" value="TreeGrafter"/>
</dbReference>
<evidence type="ECO:0000256" key="3">
    <source>
        <dbReference type="ARBA" id="ARBA00022448"/>
    </source>
</evidence>
<dbReference type="RefSeq" id="XP_005703075.1">
    <property type="nucleotide sequence ID" value="XM_005703018.1"/>
</dbReference>
<dbReference type="GO" id="GO:0005771">
    <property type="term" value="C:multivesicular body"/>
    <property type="evidence" value="ECO:0007669"/>
    <property type="project" value="TreeGrafter"/>
</dbReference>
<evidence type="ECO:0000256" key="2">
    <source>
        <dbReference type="ARBA" id="ARBA00006190"/>
    </source>
</evidence>
<feature type="compositionally biased region" description="Polar residues" evidence="8">
    <location>
        <begin position="184"/>
        <end position="193"/>
    </location>
</feature>
<keyword evidence="5" id="KW-0653">Protein transport</keyword>
<dbReference type="OMA" id="RAKQPAM"/>
<dbReference type="eggNOG" id="KOG2910">
    <property type="taxonomic scope" value="Eukaryota"/>
</dbReference>
<gene>
    <name evidence="9" type="ORF">Gasu_57890</name>
</gene>
<accession>M2WRV2</accession>
<dbReference type="PANTHER" id="PTHR22761">
    <property type="entry name" value="CHARGED MULTIVESICULAR BODY PROTEIN"/>
    <property type="match status" value="1"/>
</dbReference>
<comment type="similarity">
    <text evidence="2">Belongs to the SNF7 family.</text>
</comment>
<dbReference type="KEGG" id="gsl:Gasu_57890"/>
<evidence type="ECO:0000256" key="5">
    <source>
        <dbReference type="ARBA" id="ARBA00022927"/>
    </source>
</evidence>
<keyword evidence="4" id="KW-0967">Endosome</keyword>
<keyword evidence="6" id="KW-0472">Membrane</keyword>
<dbReference type="PANTHER" id="PTHR22761:SF5">
    <property type="entry name" value="CHARGED MULTIVESICULAR BODY PROTEIN 6"/>
    <property type="match status" value="1"/>
</dbReference>
<dbReference type="GeneID" id="17085522"/>
<keyword evidence="10" id="KW-1185">Reference proteome</keyword>
<feature type="region of interest" description="Disordered" evidence="8">
    <location>
        <begin position="184"/>
        <end position="209"/>
    </location>
</feature>
<dbReference type="OrthoDB" id="441172at2759"/>
<dbReference type="GO" id="GO:0006900">
    <property type="term" value="P:vesicle budding from membrane"/>
    <property type="evidence" value="ECO:0007669"/>
    <property type="project" value="TreeGrafter"/>
</dbReference>
<proteinExistence type="inferred from homology"/>
<dbReference type="Pfam" id="PF03357">
    <property type="entry name" value="Snf7"/>
    <property type="match status" value="1"/>
</dbReference>
<evidence type="ECO:0000313" key="9">
    <source>
        <dbReference type="EMBL" id="EME26555.1"/>
    </source>
</evidence>
<sequence length="209" mass="24272">MGCGFSRQHVVKTNVSSFDRELLDLKIQRDSLQQYEQRLSDSLKNYIKLARRLVAENQRQQALVVLQVKHALQKSIEKAQNMRFNLEQVLSEIELKQIETDYVLKLRTGTKLLQSIQKTLSIEEIEHLLEETKEAIEFQNKVTEVLGSFSLMEIDESCEEELEQLETAMFPPVPKRLEKTMTPQVTENMQVKSETAKEYSKQESILLPS</sequence>
<organism evidence="9 10">
    <name type="scientific">Galdieria sulphuraria</name>
    <name type="common">Red alga</name>
    <dbReference type="NCBI Taxonomy" id="130081"/>
    <lineage>
        <taxon>Eukaryota</taxon>
        <taxon>Rhodophyta</taxon>
        <taxon>Bangiophyceae</taxon>
        <taxon>Galdieriales</taxon>
        <taxon>Galdieriaceae</taxon>
        <taxon>Galdieria</taxon>
    </lineage>
</organism>
<protein>
    <submittedName>
        <fullName evidence="9">Charged multivesicular body protein 6</fullName>
    </submittedName>
</protein>
<name>M2WRV2_GALSU</name>
<evidence type="ECO:0000256" key="1">
    <source>
        <dbReference type="ARBA" id="ARBA00004608"/>
    </source>
</evidence>
<dbReference type="STRING" id="130081.M2WRV2"/>
<reference evidence="10" key="1">
    <citation type="journal article" date="2013" name="Science">
        <title>Gene transfer from bacteria and archaea facilitated evolution of an extremophilic eukaryote.</title>
        <authorList>
            <person name="Schonknecht G."/>
            <person name="Chen W.H."/>
            <person name="Ternes C.M."/>
            <person name="Barbier G.G."/>
            <person name="Shrestha R.P."/>
            <person name="Stanke M."/>
            <person name="Brautigam A."/>
            <person name="Baker B.J."/>
            <person name="Banfield J.F."/>
            <person name="Garavito R.M."/>
            <person name="Carr K."/>
            <person name="Wilkerson C."/>
            <person name="Rensing S.A."/>
            <person name="Gagneul D."/>
            <person name="Dickenson N.E."/>
            <person name="Oesterhelt C."/>
            <person name="Lercher M.J."/>
            <person name="Weber A.P."/>
        </authorList>
    </citation>
    <scope>NUCLEOTIDE SEQUENCE [LARGE SCALE GENOMIC DNA]</scope>
    <source>
        <strain evidence="10">074W</strain>
    </source>
</reference>
<dbReference type="Gramene" id="EME26555">
    <property type="protein sequence ID" value="EME26555"/>
    <property type="gene ID" value="Gasu_57890"/>
</dbReference>
<dbReference type="GO" id="GO:0015031">
    <property type="term" value="P:protein transport"/>
    <property type="evidence" value="ECO:0007669"/>
    <property type="project" value="UniProtKB-KW"/>
</dbReference>
<evidence type="ECO:0000256" key="8">
    <source>
        <dbReference type="SAM" id="MobiDB-lite"/>
    </source>
</evidence>
<feature type="coiled-coil region" evidence="7">
    <location>
        <begin position="25"/>
        <end position="52"/>
    </location>
</feature>
<evidence type="ECO:0000313" key="10">
    <source>
        <dbReference type="Proteomes" id="UP000030680"/>
    </source>
</evidence>
<dbReference type="GO" id="GO:0000815">
    <property type="term" value="C:ESCRT III complex"/>
    <property type="evidence" value="ECO:0007669"/>
    <property type="project" value="TreeGrafter"/>
</dbReference>
<evidence type="ECO:0000256" key="6">
    <source>
        <dbReference type="ARBA" id="ARBA00023136"/>
    </source>
</evidence>
<comment type="subcellular location">
    <subcellularLocation>
        <location evidence="1">Endosome membrane</location>
    </subcellularLocation>
</comment>
<dbReference type="AlphaFoldDB" id="M2WRV2"/>
<dbReference type="InterPro" id="IPR005024">
    <property type="entry name" value="Snf7_fam"/>
</dbReference>
<evidence type="ECO:0000256" key="7">
    <source>
        <dbReference type="SAM" id="Coils"/>
    </source>
</evidence>
<dbReference type="EMBL" id="KB454546">
    <property type="protein sequence ID" value="EME26555.1"/>
    <property type="molecule type" value="Genomic_DNA"/>
</dbReference>
<evidence type="ECO:0000256" key="4">
    <source>
        <dbReference type="ARBA" id="ARBA00022753"/>
    </source>
</evidence>
<keyword evidence="3" id="KW-0813">Transport</keyword>